<dbReference type="Pfam" id="PF07690">
    <property type="entry name" value="MFS_1"/>
    <property type="match status" value="1"/>
</dbReference>
<dbReference type="AlphaFoldDB" id="A0A1F5VSR9"/>
<comment type="caution">
    <text evidence="9">The sequence shown here is derived from an EMBL/GenBank/DDBJ whole genome shotgun (WGS) entry which is preliminary data.</text>
</comment>
<keyword evidence="2" id="KW-0813">Transport</keyword>
<keyword evidence="5 7" id="KW-1133">Transmembrane helix</keyword>
<dbReference type="PANTHER" id="PTHR23517">
    <property type="entry name" value="RESISTANCE PROTEIN MDTM, PUTATIVE-RELATED-RELATED"/>
    <property type="match status" value="1"/>
</dbReference>
<name>A0A1F5VSR9_9BACT</name>
<accession>A0A1F5VSR9</accession>
<keyword evidence="6 7" id="KW-0472">Membrane</keyword>
<feature type="transmembrane region" description="Helical" evidence="7">
    <location>
        <begin position="20"/>
        <end position="44"/>
    </location>
</feature>
<reference evidence="9 10" key="1">
    <citation type="journal article" date="2016" name="Nat. Commun.">
        <title>Thousands of microbial genomes shed light on interconnected biogeochemical processes in an aquifer system.</title>
        <authorList>
            <person name="Anantharaman K."/>
            <person name="Brown C.T."/>
            <person name="Hug L.A."/>
            <person name="Sharon I."/>
            <person name="Castelle C.J."/>
            <person name="Probst A.J."/>
            <person name="Thomas B.C."/>
            <person name="Singh A."/>
            <person name="Wilkins M.J."/>
            <person name="Karaoz U."/>
            <person name="Brodie E.L."/>
            <person name="Williams K.H."/>
            <person name="Hubbard S.S."/>
            <person name="Banfield J.F."/>
        </authorList>
    </citation>
    <scope>NUCLEOTIDE SEQUENCE [LARGE SCALE GENOMIC DNA]</scope>
</reference>
<dbReference type="InterPro" id="IPR020846">
    <property type="entry name" value="MFS_dom"/>
</dbReference>
<feature type="transmembrane region" description="Helical" evidence="7">
    <location>
        <begin position="254"/>
        <end position="274"/>
    </location>
</feature>
<organism evidence="9 10">
    <name type="scientific">Candidatus Fischerbacteria bacterium RBG_13_37_8</name>
    <dbReference type="NCBI Taxonomy" id="1817863"/>
    <lineage>
        <taxon>Bacteria</taxon>
        <taxon>Candidatus Fischeribacteriota</taxon>
    </lineage>
</organism>
<protein>
    <recommendedName>
        <fullName evidence="8">Major facilitator superfamily (MFS) profile domain-containing protein</fullName>
    </recommendedName>
</protein>
<sequence>MIKKIGHLYKEAYTGLPRDTWILAIAEFINRSGFMVLFFLNIYLTDRLGFNLSKAGQVISAYGIGAIIGSYLGGWLCEYVGAFRILKLSFALSGIFLIIAGQISTFWILFLLILLYGTASSAFFPASDTVISQLCEGELRSRGYALRRLASNLGITIGPAVGGYLVLVDYHLLFWVDGITSLAAAVFLYEYLKKGFETKNIQSNTEIVSISPFKDIYFLVYLVFFLILMTAFAQLFSTFPLYLYRVYQLPESRIGPLLAVNTIIIVLFEMVLLYSLRKKPVMNFIILGSLLIGCGYALLPLGRSFLFAAFTVIVWTMGEIFVLPLSTTAVANRAGASAGRYLGLYSLTFALSMLISPIIGNNIYDAWGGNILWLSVGIVGLICAVGFLFLRHKITQQP</sequence>
<dbReference type="STRING" id="1817863.A2Y62_12510"/>
<gene>
    <name evidence="9" type="ORF">A2Y62_12510</name>
</gene>
<evidence type="ECO:0000313" key="10">
    <source>
        <dbReference type="Proteomes" id="UP000178943"/>
    </source>
</evidence>
<dbReference type="PANTHER" id="PTHR23517:SF3">
    <property type="entry name" value="INTEGRAL MEMBRANE TRANSPORT PROTEIN"/>
    <property type="match status" value="1"/>
</dbReference>
<dbReference type="InterPro" id="IPR050171">
    <property type="entry name" value="MFS_Transporters"/>
</dbReference>
<evidence type="ECO:0000256" key="7">
    <source>
        <dbReference type="SAM" id="Phobius"/>
    </source>
</evidence>
<dbReference type="EMBL" id="MFGW01000093">
    <property type="protein sequence ID" value="OGF66388.1"/>
    <property type="molecule type" value="Genomic_DNA"/>
</dbReference>
<evidence type="ECO:0000259" key="8">
    <source>
        <dbReference type="PROSITE" id="PS50850"/>
    </source>
</evidence>
<dbReference type="GO" id="GO:0005886">
    <property type="term" value="C:plasma membrane"/>
    <property type="evidence" value="ECO:0007669"/>
    <property type="project" value="UniProtKB-SubCell"/>
</dbReference>
<dbReference type="GO" id="GO:0022857">
    <property type="term" value="F:transmembrane transporter activity"/>
    <property type="evidence" value="ECO:0007669"/>
    <property type="project" value="InterPro"/>
</dbReference>
<feature type="transmembrane region" description="Helical" evidence="7">
    <location>
        <begin position="173"/>
        <end position="192"/>
    </location>
</feature>
<feature type="domain" description="Major facilitator superfamily (MFS) profile" evidence="8">
    <location>
        <begin position="19"/>
        <end position="395"/>
    </location>
</feature>
<evidence type="ECO:0000313" key="9">
    <source>
        <dbReference type="EMBL" id="OGF66388.1"/>
    </source>
</evidence>
<feature type="transmembrane region" description="Helical" evidence="7">
    <location>
        <begin position="342"/>
        <end position="359"/>
    </location>
</feature>
<feature type="transmembrane region" description="Helical" evidence="7">
    <location>
        <begin position="88"/>
        <end position="116"/>
    </location>
</feature>
<evidence type="ECO:0000256" key="4">
    <source>
        <dbReference type="ARBA" id="ARBA00022692"/>
    </source>
</evidence>
<evidence type="ECO:0000256" key="1">
    <source>
        <dbReference type="ARBA" id="ARBA00004651"/>
    </source>
</evidence>
<dbReference type="InterPro" id="IPR036259">
    <property type="entry name" value="MFS_trans_sf"/>
</dbReference>
<keyword evidence="3" id="KW-1003">Cell membrane</keyword>
<feature type="transmembrane region" description="Helical" evidence="7">
    <location>
        <begin position="281"/>
        <end position="299"/>
    </location>
</feature>
<evidence type="ECO:0000256" key="6">
    <source>
        <dbReference type="ARBA" id="ARBA00023136"/>
    </source>
</evidence>
<dbReference type="Proteomes" id="UP000178943">
    <property type="component" value="Unassembled WGS sequence"/>
</dbReference>
<evidence type="ECO:0000256" key="5">
    <source>
        <dbReference type="ARBA" id="ARBA00022989"/>
    </source>
</evidence>
<evidence type="ECO:0000256" key="3">
    <source>
        <dbReference type="ARBA" id="ARBA00022475"/>
    </source>
</evidence>
<feature type="transmembrane region" description="Helical" evidence="7">
    <location>
        <begin position="305"/>
        <end position="330"/>
    </location>
</feature>
<comment type="subcellular location">
    <subcellularLocation>
        <location evidence="1">Cell membrane</location>
        <topology evidence="1">Multi-pass membrane protein</topology>
    </subcellularLocation>
</comment>
<feature type="transmembrane region" description="Helical" evidence="7">
    <location>
        <begin position="371"/>
        <end position="390"/>
    </location>
</feature>
<dbReference type="Gene3D" id="1.20.1250.20">
    <property type="entry name" value="MFS general substrate transporter like domains"/>
    <property type="match status" value="1"/>
</dbReference>
<keyword evidence="4 7" id="KW-0812">Transmembrane</keyword>
<proteinExistence type="predicted"/>
<dbReference type="InterPro" id="IPR011701">
    <property type="entry name" value="MFS"/>
</dbReference>
<dbReference type="PROSITE" id="PS50850">
    <property type="entry name" value="MFS"/>
    <property type="match status" value="1"/>
</dbReference>
<feature type="transmembrane region" description="Helical" evidence="7">
    <location>
        <begin position="56"/>
        <end position="76"/>
    </location>
</feature>
<feature type="transmembrane region" description="Helical" evidence="7">
    <location>
        <begin position="216"/>
        <end position="242"/>
    </location>
</feature>
<dbReference type="SUPFAM" id="SSF103473">
    <property type="entry name" value="MFS general substrate transporter"/>
    <property type="match status" value="1"/>
</dbReference>
<evidence type="ECO:0000256" key="2">
    <source>
        <dbReference type="ARBA" id="ARBA00022448"/>
    </source>
</evidence>